<evidence type="ECO:0000259" key="7">
    <source>
        <dbReference type="SMART" id="SM00900"/>
    </source>
</evidence>
<reference evidence="9" key="1">
    <citation type="submission" date="2017-04" db="EMBL/GenBank/DDBJ databases">
        <authorList>
            <person name="Bumgarner R.E."/>
            <person name="Fredricks D.N."/>
            <person name="Srinivasan S."/>
        </authorList>
    </citation>
    <scope>NUCLEOTIDE SEQUENCE [LARGE SCALE GENOMIC DNA]</scope>
    <source>
        <strain evidence="9">KA00405</strain>
    </source>
</reference>
<dbReference type="HAMAP" id="MF_00479">
    <property type="entry name" value="RsxG_RnfG"/>
    <property type="match status" value="1"/>
</dbReference>
<keyword evidence="5 6" id="KW-0249">Electron transport</keyword>
<keyword evidence="4 6" id="KW-0288">FMN</keyword>
<evidence type="ECO:0000256" key="6">
    <source>
        <dbReference type="HAMAP-Rule" id="MF_00479"/>
    </source>
</evidence>
<dbReference type="GO" id="GO:0010181">
    <property type="term" value="F:FMN binding"/>
    <property type="evidence" value="ECO:0007669"/>
    <property type="project" value="InterPro"/>
</dbReference>
<evidence type="ECO:0000256" key="4">
    <source>
        <dbReference type="ARBA" id="ARBA00022643"/>
    </source>
</evidence>
<evidence type="ECO:0000256" key="5">
    <source>
        <dbReference type="ARBA" id="ARBA00022982"/>
    </source>
</evidence>
<keyword evidence="1 6" id="KW-0813">Transport</keyword>
<evidence type="ECO:0000256" key="3">
    <source>
        <dbReference type="ARBA" id="ARBA00022630"/>
    </source>
</evidence>
<keyword evidence="6" id="KW-1133">Transmembrane helix</keyword>
<proteinExistence type="inferred from homology"/>
<comment type="subcellular location">
    <subcellularLocation>
        <location evidence="6">Cell membrane</location>
        <topology evidence="6">Single-pass membrane protein</topology>
    </subcellularLocation>
</comment>
<dbReference type="GO" id="GO:0005886">
    <property type="term" value="C:plasma membrane"/>
    <property type="evidence" value="ECO:0007669"/>
    <property type="project" value="UniProtKB-SubCell"/>
</dbReference>
<feature type="domain" description="FMN-binding" evidence="7">
    <location>
        <begin position="96"/>
        <end position="184"/>
    </location>
</feature>
<keyword evidence="3 6" id="KW-0285">Flavoprotein</keyword>
<comment type="similarity">
    <text evidence="6">Belongs to the RnfG family.</text>
</comment>
<comment type="caution">
    <text evidence="8">The sequence shown here is derived from an EMBL/GenBank/DDBJ whole genome shotgun (WGS) entry which is preliminary data.</text>
</comment>
<accession>A0A2J8B0N4</accession>
<dbReference type="PANTHER" id="PTHR36118">
    <property type="entry name" value="ION-TRANSLOCATING OXIDOREDUCTASE COMPLEX SUBUNIT G"/>
    <property type="match status" value="1"/>
</dbReference>
<dbReference type="EMBL" id="NBZD01000003">
    <property type="protein sequence ID" value="PNH18315.1"/>
    <property type="molecule type" value="Genomic_DNA"/>
</dbReference>
<evidence type="ECO:0000256" key="2">
    <source>
        <dbReference type="ARBA" id="ARBA00022553"/>
    </source>
</evidence>
<evidence type="ECO:0000313" key="9">
    <source>
        <dbReference type="Proteomes" id="UP000236394"/>
    </source>
</evidence>
<evidence type="ECO:0000313" key="8">
    <source>
        <dbReference type="EMBL" id="PNH18315.1"/>
    </source>
</evidence>
<comment type="subunit">
    <text evidence="6">The complex is composed of six subunits: RnfA, RnfB, RnfC, RnfD, RnfE and RnfG.</text>
</comment>
<protein>
    <recommendedName>
        <fullName evidence="6">Ion-translocating oxidoreductase complex subunit G</fullName>
        <ecNumber evidence="6">7.-.-.-</ecNumber>
    </recommendedName>
    <alternativeName>
        <fullName evidence="6">Rnf electron transport complex subunit G</fullName>
    </alternativeName>
</protein>
<evidence type="ECO:0000256" key="1">
    <source>
        <dbReference type="ARBA" id="ARBA00022448"/>
    </source>
</evidence>
<dbReference type="EC" id="7.-.-.-" evidence="6"/>
<dbReference type="InterPro" id="IPR007329">
    <property type="entry name" value="FMN-bd"/>
</dbReference>
<dbReference type="GO" id="GO:0022900">
    <property type="term" value="P:electron transport chain"/>
    <property type="evidence" value="ECO:0007669"/>
    <property type="project" value="UniProtKB-UniRule"/>
</dbReference>
<dbReference type="SMART" id="SM00900">
    <property type="entry name" value="FMN_bind"/>
    <property type="match status" value="1"/>
</dbReference>
<dbReference type="InterPro" id="IPR010209">
    <property type="entry name" value="Ion_transpt_RnfG/RsxG"/>
</dbReference>
<keyword evidence="6" id="KW-0812">Transmembrane</keyword>
<keyword evidence="2 6" id="KW-0597">Phosphoprotein</keyword>
<feature type="modified residue" description="FMN phosphoryl threonine" evidence="6">
    <location>
        <position position="167"/>
    </location>
</feature>
<keyword evidence="6" id="KW-1278">Translocase</keyword>
<name>A0A2J8B0N4_9FIRM</name>
<dbReference type="Pfam" id="PF04205">
    <property type="entry name" value="FMN_bind"/>
    <property type="match status" value="1"/>
</dbReference>
<dbReference type="NCBIfam" id="TIGR01947">
    <property type="entry name" value="rnfG"/>
    <property type="match status" value="1"/>
</dbReference>
<gene>
    <name evidence="6" type="primary">rnfG</name>
    <name evidence="8" type="ORF">B7R76_05585</name>
</gene>
<organism evidence="8 9">
    <name type="scientific">Mageeibacillus indolicus</name>
    <dbReference type="NCBI Taxonomy" id="884684"/>
    <lineage>
        <taxon>Bacteria</taxon>
        <taxon>Bacillati</taxon>
        <taxon>Bacillota</taxon>
        <taxon>Clostridia</taxon>
        <taxon>Eubacteriales</taxon>
        <taxon>Oscillospiraceae</taxon>
        <taxon>Mageeibacillus</taxon>
    </lineage>
</organism>
<comment type="function">
    <text evidence="6">Part of a membrane-bound complex that couples electron transfer with translocation of ions across the membrane.</text>
</comment>
<comment type="cofactor">
    <cofactor evidence="6">
        <name>FMN</name>
        <dbReference type="ChEBI" id="CHEBI:58210"/>
    </cofactor>
</comment>
<dbReference type="RefSeq" id="WP_012992822.1">
    <property type="nucleotide sequence ID" value="NZ_NBZD01000003.1"/>
</dbReference>
<keyword evidence="6" id="KW-1003">Cell membrane</keyword>
<keyword evidence="6" id="KW-0472">Membrane</keyword>
<dbReference type="PIRSF" id="PIRSF006091">
    <property type="entry name" value="E_trnsport_RnfG"/>
    <property type="match status" value="1"/>
</dbReference>
<dbReference type="PANTHER" id="PTHR36118:SF1">
    <property type="entry name" value="ION-TRANSLOCATING OXIDOREDUCTASE COMPLEX SUBUNIT G"/>
    <property type="match status" value="1"/>
</dbReference>
<sequence>MLKMNPVAKAILQPTICLFVVCLITTFLLAVTNQATEPVIAANTKATAERIYKEMLPEVEEFTAQTTELNGKKYEVQVGKAGGKTIGYVFNTQTNGYGGPVVVLTAIKADGSIAGAQILEMQETAGLGMNASKPEFIDQYKGKKSKLHVVKDGASKDDEIQAISAATITSKAVTKSVNTAMDLFALVNGKEAK</sequence>
<dbReference type="AlphaFoldDB" id="A0A2J8B0N4"/>
<dbReference type="OMA" id="MKKEVGY"/>
<dbReference type="Proteomes" id="UP000236394">
    <property type="component" value="Unassembled WGS sequence"/>
</dbReference>
<dbReference type="GO" id="GO:0009055">
    <property type="term" value="F:electron transfer activity"/>
    <property type="evidence" value="ECO:0007669"/>
    <property type="project" value="InterPro"/>
</dbReference>